<dbReference type="GO" id="GO:0010181">
    <property type="term" value="F:FMN binding"/>
    <property type="evidence" value="ECO:0007669"/>
    <property type="project" value="InterPro"/>
</dbReference>
<dbReference type="EMBL" id="FOAZ01000058">
    <property type="protein sequence ID" value="SEM78379.1"/>
    <property type="molecule type" value="Genomic_DNA"/>
</dbReference>
<protein>
    <submittedName>
        <fullName evidence="4">NADH-FMN oxidoreductase RutF, flavin reductase (DIM6/NTAB) family</fullName>
    </submittedName>
</protein>
<dbReference type="eggNOG" id="COG1853">
    <property type="taxonomic scope" value="Bacteria"/>
</dbReference>
<dbReference type="InterPro" id="IPR002563">
    <property type="entry name" value="Flavin_Rdtase-like_dom"/>
</dbReference>
<evidence type="ECO:0000256" key="2">
    <source>
        <dbReference type="ARBA" id="ARBA00023002"/>
    </source>
</evidence>
<name>A0A1H8B7N5_STRJI</name>
<sequence length="180" mass="19105">MTAIQAEPQTSPARPALRPERLRHAFGAFPTGVTALAALVDGAPVGIAASSFTSVSLDPPLVSVCVAHSSATWPLLRERTRLGVSVLGSHQEDACRQLAARDGDRFAGLDWHATADGAVLITGASAWFDCAVERLVPAGDHDIVLLRVHELDADHAVAPLVFHASRFRRLAPPRLPEESA</sequence>
<dbReference type="SMART" id="SM00903">
    <property type="entry name" value="Flavin_Reduct"/>
    <property type="match status" value="1"/>
</dbReference>
<evidence type="ECO:0000313" key="4">
    <source>
        <dbReference type="EMBL" id="SEM78379.1"/>
    </source>
</evidence>
<keyword evidence="2" id="KW-0560">Oxidoreductase</keyword>
<accession>A0A1H8B7N5</accession>
<feature type="domain" description="Flavin reductase like" evidence="3">
    <location>
        <begin position="26"/>
        <end position="169"/>
    </location>
</feature>
<dbReference type="SUPFAM" id="SSF50475">
    <property type="entry name" value="FMN-binding split barrel"/>
    <property type="match status" value="1"/>
</dbReference>
<evidence type="ECO:0000259" key="3">
    <source>
        <dbReference type="SMART" id="SM00903"/>
    </source>
</evidence>
<comment type="similarity">
    <text evidence="1">Belongs to the non-flavoprotein flavin reductase family.</text>
</comment>
<gene>
    <name evidence="4" type="ORF">SAMN05414137_1582</name>
</gene>
<proteinExistence type="inferred from homology"/>
<reference evidence="5" key="1">
    <citation type="submission" date="2016-10" db="EMBL/GenBank/DDBJ databases">
        <authorList>
            <person name="Varghese N."/>
        </authorList>
    </citation>
    <scope>NUCLEOTIDE SEQUENCE [LARGE SCALE GENOMIC DNA]</scope>
    <source>
        <strain evidence="5">DSM 45096 / BCRC 16803 / CGMCC 4.1857 / CIP 109030 / JCM 12277 / KCTC 19219 / NBRC 100920 / 33214</strain>
    </source>
</reference>
<dbReference type="InterPro" id="IPR012349">
    <property type="entry name" value="Split_barrel_FMN-bd"/>
</dbReference>
<dbReference type="GO" id="GO:0042602">
    <property type="term" value="F:riboflavin reductase (NADPH) activity"/>
    <property type="evidence" value="ECO:0007669"/>
    <property type="project" value="TreeGrafter"/>
</dbReference>
<evidence type="ECO:0000313" key="5">
    <source>
        <dbReference type="Proteomes" id="UP000183015"/>
    </source>
</evidence>
<dbReference type="STRING" id="235985.SAMN05414137_1582"/>
<dbReference type="RefSeq" id="WP_042461265.1">
    <property type="nucleotide sequence ID" value="NZ_BBPN01000082.1"/>
</dbReference>
<keyword evidence="5" id="KW-1185">Reference proteome</keyword>
<organism evidence="4 5">
    <name type="scientific">Streptacidiphilus jiangxiensis</name>
    <dbReference type="NCBI Taxonomy" id="235985"/>
    <lineage>
        <taxon>Bacteria</taxon>
        <taxon>Bacillati</taxon>
        <taxon>Actinomycetota</taxon>
        <taxon>Actinomycetes</taxon>
        <taxon>Kitasatosporales</taxon>
        <taxon>Streptomycetaceae</taxon>
        <taxon>Streptacidiphilus</taxon>
    </lineage>
</organism>
<dbReference type="Pfam" id="PF01613">
    <property type="entry name" value="Flavin_Reduct"/>
    <property type="match status" value="1"/>
</dbReference>
<dbReference type="PANTHER" id="PTHR30466">
    <property type="entry name" value="FLAVIN REDUCTASE"/>
    <property type="match status" value="1"/>
</dbReference>
<dbReference type="Proteomes" id="UP000183015">
    <property type="component" value="Unassembled WGS sequence"/>
</dbReference>
<dbReference type="PANTHER" id="PTHR30466:SF11">
    <property type="entry name" value="FLAVIN-DEPENDENT MONOOXYGENASE, REDUCTASE SUBUNIT HSAB"/>
    <property type="match status" value="1"/>
</dbReference>
<dbReference type="Gene3D" id="2.30.110.10">
    <property type="entry name" value="Electron Transport, Fmn-binding Protein, Chain A"/>
    <property type="match status" value="1"/>
</dbReference>
<dbReference type="InterPro" id="IPR050268">
    <property type="entry name" value="NADH-dep_flavin_reductase"/>
</dbReference>
<dbReference type="AlphaFoldDB" id="A0A1H8B7N5"/>
<evidence type="ECO:0000256" key="1">
    <source>
        <dbReference type="ARBA" id="ARBA00008898"/>
    </source>
</evidence>